<keyword evidence="4" id="KW-0804">Transcription</keyword>
<dbReference type="InterPro" id="IPR005119">
    <property type="entry name" value="LysR_subst-bd"/>
</dbReference>
<dbReference type="AlphaFoldDB" id="A0A1G5JEC6"/>
<keyword evidence="2" id="KW-0805">Transcription regulation</keyword>
<accession>A0A1G5JEC6</accession>
<dbReference type="SUPFAM" id="SSF53850">
    <property type="entry name" value="Periplasmic binding protein-like II"/>
    <property type="match status" value="1"/>
</dbReference>
<evidence type="ECO:0000256" key="2">
    <source>
        <dbReference type="ARBA" id="ARBA00023015"/>
    </source>
</evidence>
<dbReference type="OrthoDB" id="9796526at2"/>
<evidence type="ECO:0000259" key="5">
    <source>
        <dbReference type="PROSITE" id="PS50931"/>
    </source>
</evidence>
<evidence type="ECO:0000313" key="6">
    <source>
        <dbReference type="EMBL" id="SCY86068.1"/>
    </source>
</evidence>
<dbReference type="GO" id="GO:0006351">
    <property type="term" value="P:DNA-templated transcription"/>
    <property type="evidence" value="ECO:0007669"/>
    <property type="project" value="TreeGrafter"/>
</dbReference>
<gene>
    <name evidence="6" type="ORF">SAMN05660710_03117</name>
</gene>
<dbReference type="RefSeq" id="WP_090746901.1">
    <property type="nucleotide sequence ID" value="NZ_FMVT01000012.1"/>
</dbReference>
<keyword evidence="3" id="KW-0238">DNA-binding</keyword>
<evidence type="ECO:0000313" key="7">
    <source>
        <dbReference type="Proteomes" id="UP000199502"/>
    </source>
</evidence>
<organism evidence="6 7">
    <name type="scientific">Paracoccus tibetensis</name>
    <dbReference type="NCBI Taxonomy" id="336292"/>
    <lineage>
        <taxon>Bacteria</taxon>
        <taxon>Pseudomonadati</taxon>
        <taxon>Pseudomonadota</taxon>
        <taxon>Alphaproteobacteria</taxon>
        <taxon>Rhodobacterales</taxon>
        <taxon>Paracoccaceae</taxon>
        <taxon>Paracoccus</taxon>
    </lineage>
</organism>
<dbReference type="SUPFAM" id="SSF46785">
    <property type="entry name" value="Winged helix' DNA-binding domain"/>
    <property type="match status" value="1"/>
</dbReference>
<dbReference type="GO" id="GO:0043565">
    <property type="term" value="F:sequence-specific DNA binding"/>
    <property type="evidence" value="ECO:0007669"/>
    <property type="project" value="TreeGrafter"/>
</dbReference>
<evidence type="ECO:0000256" key="3">
    <source>
        <dbReference type="ARBA" id="ARBA00023125"/>
    </source>
</evidence>
<dbReference type="Pfam" id="PF03466">
    <property type="entry name" value="LysR_substrate"/>
    <property type="match status" value="1"/>
</dbReference>
<protein>
    <submittedName>
        <fullName evidence="6">Transcriptional regulator, LysR family</fullName>
    </submittedName>
</protein>
<dbReference type="Pfam" id="PF00126">
    <property type="entry name" value="HTH_1"/>
    <property type="match status" value="1"/>
</dbReference>
<keyword evidence="7" id="KW-1185">Reference proteome</keyword>
<feature type="domain" description="HTH lysR-type" evidence="5">
    <location>
        <begin position="4"/>
        <end position="61"/>
    </location>
</feature>
<dbReference type="GO" id="GO:0003700">
    <property type="term" value="F:DNA-binding transcription factor activity"/>
    <property type="evidence" value="ECO:0007669"/>
    <property type="project" value="InterPro"/>
</dbReference>
<sequence>MRIESWDDLRAALAVARSGTVSGAAGVLGVHHATVIRRIDALEAALGAKLFQRHPRGYALTEAGRLLLAAASAADERFSQMAAQIAGGGERIEGDLLVTSLPELSEILMPRLTQLLAAHPGLRLSYMTDVRLFRLDAGEAHVAIRAGVEPSEPDYVVRPLGQLHQALYATPDYLERHGPLDDLAGHRFALPGPEGRGAPFMRWLAERLAPEARVLTTNDAEAREAVIRAGLAVGPLRGGRTDGLVEALHRPEWNPTLWLVSHVDLHRTPKVQAVLRALQGLLD</sequence>
<dbReference type="Proteomes" id="UP000199502">
    <property type="component" value="Unassembled WGS sequence"/>
</dbReference>
<dbReference type="InterPro" id="IPR058163">
    <property type="entry name" value="LysR-type_TF_proteobact-type"/>
</dbReference>
<proteinExistence type="inferred from homology"/>
<dbReference type="InterPro" id="IPR036388">
    <property type="entry name" value="WH-like_DNA-bd_sf"/>
</dbReference>
<dbReference type="InterPro" id="IPR000847">
    <property type="entry name" value="LysR_HTH_N"/>
</dbReference>
<dbReference type="Gene3D" id="3.40.190.290">
    <property type="match status" value="1"/>
</dbReference>
<comment type="similarity">
    <text evidence="1">Belongs to the LysR transcriptional regulatory family.</text>
</comment>
<dbReference type="PANTHER" id="PTHR30537:SF3">
    <property type="entry name" value="TRANSCRIPTIONAL REGULATORY PROTEIN"/>
    <property type="match status" value="1"/>
</dbReference>
<dbReference type="InterPro" id="IPR036390">
    <property type="entry name" value="WH_DNA-bd_sf"/>
</dbReference>
<evidence type="ECO:0000256" key="4">
    <source>
        <dbReference type="ARBA" id="ARBA00023163"/>
    </source>
</evidence>
<dbReference type="STRING" id="336292.SAMN05660710_03117"/>
<evidence type="ECO:0000256" key="1">
    <source>
        <dbReference type="ARBA" id="ARBA00009437"/>
    </source>
</evidence>
<dbReference type="Gene3D" id="1.10.10.10">
    <property type="entry name" value="Winged helix-like DNA-binding domain superfamily/Winged helix DNA-binding domain"/>
    <property type="match status" value="1"/>
</dbReference>
<dbReference type="PROSITE" id="PS50931">
    <property type="entry name" value="HTH_LYSR"/>
    <property type="match status" value="1"/>
</dbReference>
<name>A0A1G5JEC6_9RHOB</name>
<dbReference type="PANTHER" id="PTHR30537">
    <property type="entry name" value="HTH-TYPE TRANSCRIPTIONAL REGULATOR"/>
    <property type="match status" value="1"/>
</dbReference>
<dbReference type="EMBL" id="FMVT01000012">
    <property type="protein sequence ID" value="SCY86068.1"/>
    <property type="molecule type" value="Genomic_DNA"/>
</dbReference>
<reference evidence="6 7" key="1">
    <citation type="submission" date="2016-10" db="EMBL/GenBank/DDBJ databases">
        <authorList>
            <person name="de Groot N.N."/>
        </authorList>
    </citation>
    <scope>NUCLEOTIDE SEQUENCE [LARGE SCALE GENOMIC DNA]</scope>
    <source>
        <strain evidence="6 7">CGMCC 1.8925</strain>
    </source>
</reference>